<accession>A0A7X5QU15</accession>
<dbReference type="AlphaFoldDB" id="A0A7X5QU15"/>
<dbReference type="Gene3D" id="1.10.274.110">
    <property type="match status" value="1"/>
</dbReference>
<dbReference type="Proteomes" id="UP000518878">
    <property type="component" value="Unassembled WGS sequence"/>
</dbReference>
<dbReference type="RefSeq" id="WP_166699148.1">
    <property type="nucleotide sequence ID" value="NZ_JAAQTL010000001.1"/>
</dbReference>
<protein>
    <submittedName>
        <fullName evidence="1">Uncharacterized protein</fullName>
    </submittedName>
</protein>
<dbReference type="EMBL" id="JAAQTL010000001">
    <property type="protein sequence ID" value="NID15401.1"/>
    <property type="molecule type" value="Genomic_DNA"/>
</dbReference>
<name>A0A7X5QU15_9GAMM</name>
<dbReference type="InterPro" id="IPR038500">
    <property type="entry name" value="Antitermination_sf"/>
</dbReference>
<comment type="caution">
    <text evidence="1">The sequence shown here is derived from an EMBL/GenBank/DDBJ whole genome shotgun (WGS) entry which is preliminary data.</text>
</comment>
<gene>
    <name evidence="1" type="ORF">HBF32_07990</name>
</gene>
<sequence length="227" mass="25119">MHAAELMARLNPSTVRYDIGRGGIPELTPQDIAAAIGMVPAGLPRELMCRLWWPAGAALTASQLDRALMDLLLKEWTERELAMYKALGAVAGAVSPGERASAQRQYAEAHARRWPKWIERLEPVTITETYKHLREAVLTEIAEPRRCSCCGGSGEVRARAGVAPCDRCLGQGTTKQGPTWRAAALGMKEVSYKQTWHEPYEWLLAAVTDMASGAADELRRKLHRDEK</sequence>
<evidence type="ECO:0000313" key="1">
    <source>
        <dbReference type="EMBL" id="NID15401.1"/>
    </source>
</evidence>
<evidence type="ECO:0000313" key="2">
    <source>
        <dbReference type="Proteomes" id="UP000518878"/>
    </source>
</evidence>
<reference evidence="1 2" key="1">
    <citation type="journal article" date="2006" name="Int. J. Syst. Evol. Microbiol.">
        <title>Dyella yeojuensis sp. nov., isolated from greenhouse soil in Korea.</title>
        <authorList>
            <person name="Kim B.Y."/>
            <person name="Weon H.Y."/>
            <person name="Lee K.H."/>
            <person name="Seok S.J."/>
            <person name="Kwon S.W."/>
            <person name="Go S.J."/>
            <person name="Stackebrandt E."/>
        </authorList>
    </citation>
    <scope>NUCLEOTIDE SEQUENCE [LARGE SCALE GENOMIC DNA]</scope>
    <source>
        <strain evidence="1 2">DSM 17673</strain>
    </source>
</reference>
<keyword evidence="2" id="KW-1185">Reference proteome</keyword>
<organism evidence="1 2">
    <name type="scientific">Luteibacter yeojuensis</name>
    <dbReference type="NCBI Taxonomy" id="345309"/>
    <lineage>
        <taxon>Bacteria</taxon>
        <taxon>Pseudomonadati</taxon>
        <taxon>Pseudomonadota</taxon>
        <taxon>Gammaproteobacteria</taxon>
        <taxon>Lysobacterales</taxon>
        <taxon>Rhodanobacteraceae</taxon>
        <taxon>Luteibacter</taxon>
    </lineage>
</organism>
<proteinExistence type="predicted"/>